<proteinExistence type="predicted"/>
<organism evidence="2">
    <name type="scientific">Streptomyces sp. SID14436</name>
    <dbReference type="NCBI Taxonomy" id="2706070"/>
    <lineage>
        <taxon>Bacteria</taxon>
        <taxon>Bacillati</taxon>
        <taxon>Actinomycetota</taxon>
        <taxon>Actinomycetes</taxon>
        <taxon>Kitasatosporales</taxon>
        <taxon>Streptomycetaceae</taxon>
        <taxon>Streptomyces</taxon>
    </lineage>
</organism>
<feature type="transmembrane region" description="Helical" evidence="1">
    <location>
        <begin position="28"/>
        <end position="46"/>
    </location>
</feature>
<dbReference type="RefSeq" id="WP_164333762.1">
    <property type="nucleotide sequence ID" value="NZ_JAAGMD010000863.1"/>
</dbReference>
<dbReference type="EMBL" id="JAAGMD010000863">
    <property type="protein sequence ID" value="NEA90487.1"/>
    <property type="molecule type" value="Genomic_DNA"/>
</dbReference>
<comment type="caution">
    <text evidence="2">The sequence shown here is derived from an EMBL/GenBank/DDBJ whole genome shotgun (WGS) entry which is preliminary data.</text>
</comment>
<feature type="transmembrane region" description="Helical" evidence="1">
    <location>
        <begin position="112"/>
        <end position="134"/>
    </location>
</feature>
<keyword evidence="1" id="KW-1133">Transmembrane helix</keyword>
<evidence type="ECO:0000256" key="1">
    <source>
        <dbReference type="SAM" id="Phobius"/>
    </source>
</evidence>
<keyword evidence="1" id="KW-0812">Transmembrane</keyword>
<reference evidence="2" key="1">
    <citation type="submission" date="2020-01" db="EMBL/GenBank/DDBJ databases">
        <title>Insect and environment-associated Actinomycetes.</title>
        <authorList>
            <person name="Currrie C."/>
            <person name="Chevrette M."/>
            <person name="Carlson C."/>
            <person name="Stubbendieck R."/>
            <person name="Wendt-Pienkowski E."/>
        </authorList>
    </citation>
    <scope>NUCLEOTIDE SEQUENCE</scope>
    <source>
        <strain evidence="2">SID14436</strain>
    </source>
</reference>
<gene>
    <name evidence="2" type="ORF">G3I53_31725</name>
</gene>
<feature type="transmembrane region" description="Helical" evidence="1">
    <location>
        <begin position="88"/>
        <end position="106"/>
    </location>
</feature>
<accession>A0A6G3R4X9</accession>
<keyword evidence="1" id="KW-0472">Membrane</keyword>
<name>A0A6G3R4X9_9ACTN</name>
<protein>
    <submittedName>
        <fullName evidence="2">Uncharacterized protein</fullName>
    </submittedName>
</protein>
<dbReference type="AlphaFoldDB" id="A0A6G3R4X9"/>
<sequence length="146" mass="16153">MAHAAPRSRVRNKRSGTPDIFSAQAHRIARFALPVVLGLVYGYWAAANRRYGGPITGWNLLFGFLTALAFIVLYLAVQWLAPRMKREVHAALWGAFTAASVGFLVSTTNYSVLWSMWLGLASGAALTALLFYRFHSREDAAGHRRA</sequence>
<feature type="transmembrane region" description="Helical" evidence="1">
    <location>
        <begin position="58"/>
        <end position="76"/>
    </location>
</feature>
<evidence type="ECO:0000313" key="2">
    <source>
        <dbReference type="EMBL" id="NEA90487.1"/>
    </source>
</evidence>